<evidence type="ECO:0000256" key="6">
    <source>
        <dbReference type="ARBA" id="ARBA00022962"/>
    </source>
</evidence>
<keyword evidence="4" id="KW-0547">Nucleotide-binding</keyword>
<dbReference type="RefSeq" id="WP_207567351.1">
    <property type="nucleotide sequence ID" value="NZ_CP071446.1"/>
</dbReference>
<comment type="catalytic activity">
    <reaction evidence="7">
        <text>L-aspartate + L-glutamine + ATP + H2O = L-asparagine + L-glutamate + AMP + diphosphate + H(+)</text>
        <dbReference type="Rhea" id="RHEA:12228"/>
        <dbReference type="ChEBI" id="CHEBI:15377"/>
        <dbReference type="ChEBI" id="CHEBI:15378"/>
        <dbReference type="ChEBI" id="CHEBI:29985"/>
        <dbReference type="ChEBI" id="CHEBI:29991"/>
        <dbReference type="ChEBI" id="CHEBI:30616"/>
        <dbReference type="ChEBI" id="CHEBI:33019"/>
        <dbReference type="ChEBI" id="CHEBI:58048"/>
        <dbReference type="ChEBI" id="CHEBI:58359"/>
        <dbReference type="ChEBI" id="CHEBI:456215"/>
        <dbReference type="EC" id="6.3.5.4"/>
    </reaction>
</comment>
<dbReference type="InterPro" id="IPR017932">
    <property type="entry name" value="GATase_2_dom"/>
</dbReference>
<dbReference type="SUPFAM" id="SSF52402">
    <property type="entry name" value="Adenine nucleotide alpha hydrolases-like"/>
    <property type="match status" value="1"/>
</dbReference>
<dbReference type="Gene3D" id="3.40.50.620">
    <property type="entry name" value="HUPs"/>
    <property type="match status" value="1"/>
</dbReference>
<dbReference type="PANTHER" id="PTHR43284:SF1">
    <property type="entry name" value="ASPARAGINE SYNTHETASE"/>
    <property type="match status" value="1"/>
</dbReference>
<evidence type="ECO:0000313" key="9">
    <source>
        <dbReference type="EMBL" id="QTA38631.1"/>
    </source>
</evidence>
<evidence type="ECO:0000256" key="5">
    <source>
        <dbReference type="ARBA" id="ARBA00022840"/>
    </source>
</evidence>
<comment type="pathway">
    <text evidence="1">Amino-acid biosynthesis; L-asparagine biosynthesis; L-asparagine from L-aspartate (L-Gln route): step 1/1.</text>
</comment>
<proteinExistence type="inferred from homology"/>
<dbReference type="EMBL" id="CP071446">
    <property type="protein sequence ID" value="QTA38631.1"/>
    <property type="molecule type" value="Genomic_DNA"/>
</dbReference>
<dbReference type="InterPro" id="IPR029055">
    <property type="entry name" value="Ntn_hydrolases_N"/>
</dbReference>
<keyword evidence="10" id="KW-1185">Reference proteome</keyword>
<dbReference type="Pfam" id="PF00733">
    <property type="entry name" value="Asn_synthase"/>
    <property type="match status" value="1"/>
</dbReference>
<accession>A0ABX7S9P5</accession>
<dbReference type="PROSITE" id="PS51278">
    <property type="entry name" value="GATASE_TYPE_2"/>
    <property type="match status" value="1"/>
</dbReference>
<keyword evidence="6" id="KW-0315">Glutamine amidotransferase</keyword>
<dbReference type="Pfam" id="PF13537">
    <property type="entry name" value="GATase_7"/>
    <property type="match status" value="1"/>
</dbReference>
<evidence type="ECO:0000256" key="4">
    <source>
        <dbReference type="ARBA" id="ARBA00022741"/>
    </source>
</evidence>
<dbReference type="InterPro" id="IPR006426">
    <property type="entry name" value="Asn_synth_AEB"/>
</dbReference>
<dbReference type="InterPro" id="IPR033738">
    <property type="entry name" value="AsnB_N"/>
</dbReference>
<evidence type="ECO:0000256" key="3">
    <source>
        <dbReference type="ARBA" id="ARBA00012737"/>
    </source>
</evidence>
<dbReference type="CDD" id="cd01991">
    <property type="entry name" value="Asn_synthase_B_C"/>
    <property type="match status" value="1"/>
</dbReference>
<sequence>MCGICGYTRNPHDAIEPMTSVLQHRGPDENGYFVDKKIKLGFRRLSILDLETGKQPVKNETGKIHAVFNGEIYNYKELRKELIRKGHRFVSDHSDSEVIVHLYEEYGIKFPERLNGMFSIALWDSEKEKLYLIRDRLGQKPLYYSLINEEIIFASEIKSILKHPEVRKEPDFEALYHYLSFRHVPSPMTPFKSIFALRPASILEYDFRTKKVALHKYWELNFKEHNFKSYEEALEEFRELFIDAVKIRLNSSDVEVGAYLSGGVDSSSVVSIASRYLDSLKTFALGYSNAPSGKFEDLKFSKFVSEIFRTHHYEYIMDANELINDFSKVIKAFDAPFAGTISPYFLNKLVSRHVKVALSGDGADELFGSYLTHRLAQPLINYAKLKGKKSLTVEELETLKPFDENLKFLREIFEKTNGDLMRMRYVLFVFDDFEKKNELLERSFYENNGNFNTFELIKKEFNDLTAGDPLNRILEYELKTIFPDQVLAFVDFLSMAHSVEVRSPFLDYRLVEFVSRLPGTWKINKGVVKKFLKDAVQEFLPEEVTNRKKEGFVLPNYYWLKLYMKDYVYELLNSEKLKKHGMLNPGYVERILDNYYGKKENDYVLASKIWTLIGFQVWWDVYFG</sequence>
<evidence type="ECO:0000259" key="8">
    <source>
        <dbReference type="PROSITE" id="PS51278"/>
    </source>
</evidence>
<dbReference type="SUPFAM" id="SSF56235">
    <property type="entry name" value="N-terminal nucleophile aminohydrolases (Ntn hydrolases)"/>
    <property type="match status" value="1"/>
</dbReference>
<keyword evidence="9" id="KW-0436">Ligase</keyword>
<evidence type="ECO:0000256" key="1">
    <source>
        <dbReference type="ARBA" id="ARBA00005187"/>
    </source>
</evidence>
<reference evidence="9 10" key="1">
    <citation type="submission" date="2021-03" db="EMBL/GenBank/DDBJ databases">
        <title>Thermosipho ferrireducens sp.nov., an anaerobic thermophilic iron-reducing bacterium isolated from a deep-sea hydrothermal sulfide deposits.</title>
        <authorList>
            <person name="Zeng X."/>
            <person name="Chen Y."/>
            <person name="Shao Z."/>
        </authorList>
    </citation>
    <scope>NUCLEOTIDE SEQUENCE [LARGE SCALE GENOMIC DNA]</scope>
    <source>
        <strain evidence="9 10">JL129W03</strain>
    </source>
</reference>
<dbReference type="NCBIfam" id="TIGR01536">
    <property type="entry name" value="asn_synth_AEB"/>
    <property type="match status" value="1"/>
</dbReference>
<organism evidence="9 10">
    <name type="scientific">Thermosipho ferrireducens</name>
    <dbReference type="NCBI Taxonomy" id="2571116"/>
    <lineage>
        <taxon>Bacteria</taxon>
        <taxon>Thermotogati</taxon>
        <taxon>Thermotogota</taxon>
        <taxon>Thermotogae</taxon>
        <taxon>Thermotogales</taxon>
        <taxon>Fervidobacteriaceae</taxon>
        <taxon>Thermosipho</taxon>
    </lineage>
</organism>
<dbReference type="InterPro" id="IPR051786">
    <property type="entry name" value="ASN_synthetase/amidase"/>
</dbReference>
<dbReference type="InterPro" id="IPR014729">
    <property type="entry name" value="Rossmann-like_a/b/a_fold"/>
</dbReference>
<comment type="similarity">
    <text evidence="2">Belongs to the asparagine synthetase family.</text>
</comment>
<dbReference type="Gene3D" id="3.60.20.10">
    <property type="entry name" value="Glutamine Phosphoribosylpyrophosphate, subunit 1, domain 1"/>
    <property type="match status" value="1"/>
</dbReference>
<dbReference type="InterPro" id="IPR001962">
    <property type="entry name" value="Asn_synthase"/>
</dbReference>
<feature type="domain" description="Glutamine amidotransferase type-2" evidence="8">
    <location>
        <begin position="2"/>
        <end position="208"/>
    </location>
</feature>
<dbReference type="GO" id="GO:0004066">
    <property type="term" value="F:asparagine synthase (glutamine-hydrolyzing) activity"/>
    <property type="evidence" value="ECO:0007669"/>
    <property type="project" value="UniProtKB-EC"/>
</dbReference>
<dbReference type="EC" id="6.3.5.4" evidence="3"/>
<dbReference type="PIRSF" id="PIRSF001589">
    <property type="entry name" value="Asn_synthetase_glu-h"/>
    <property type="match status" value="1"/>
</dbReference>
<evidence type="ECO:0000256" key="2">
    <source>
        <dbReference type="ARBA" id="ARBA00005752"/>
    </source>
</evidence>
<evidence type="ECO:0000256" key="7">
    <source>
        <dbReference type="ARBA" id="ARBA00048741"/>
    </source>
</evidence>
<keyword evidence="5" id="KW-0067">ATP-binding</keyword>
<dbReference type="Proteomes" id="UP000671862">
    <property type="component" value="Chromosome"/>
</dbReference>
<protein>
    <recommendedName>
        <fullName evidence="3">asparagine synthase (glutamine-hydrolyzing)</fullName>
        <ecNumber evidence="3">6.3.5.4</ecNumber>
    </recommendedName>
</protein>
<name>A0ABX7S9P5_9BACT</name>
<dbReference type="CDD" id="cd00712">
    <property type="entry name" value="AsnB"/>
    <property type="match status" value="1"/>
</dbReference>
<gene>
    <name evidence="9" type="primary">asnB</name>
    <name evidence="9" type="ORF">JYK00_03740</name>
</gene>
<dbReference type="PANTHER" id="PTHR43284">
    <property type="entry name" value="ASPARAGINE SYNTHETASE (GLUTAMINE-HYDROLYZING)"/>
    <property type="match status" value="1"/>
</dbReference>
<evidence type="ECO:0000313" key="10">
    <source>
        <dbReference type="Proteomes" id="UP000671862"/>
    </source>
</evidence>